<name>A0A3M3ATQ1_PSEA0</name>
<evidence type="ECO:0000313" key="3">
    <source>
        <dbReference type="Proteomes" id="UP000272627"/>
    </source>
</evidence>
<comment type="caution">
    <text evidence="2">The sequence shown here is derived from an EMBL/GenBank/DDBJ whole genome shotgun (WGS) entry which is preliminary data.</text>
</comment>
<dbReference type="AlphaFoldDB" id="A0A3M3ATQ1"/>
<sequence>AKQQRTGASASSREPLMARAKSKPISPDNPQERIEEHPAILIGKHPTKDTFLASYGQTFVMLAAPPGTGKTVGV</sequence>
<organism evidence="2 3">
    <name type="scientific">Pseudomonas amygdali pv. eriobotryae</name>
    <dbReference type="NCBI Taxonomy" id="129137"/>
    <lineage>
        <taxon>Bacteria</taxon>
        <taxon>Pseudomonadati</taxon>
        <taxon>Pseudomonadota</taxon>
        <taxon>Gammaproteobacteria</taxon>
        <taxon>Pseudomonadales</taxon>
        <taxon>Pseudomonadaceae</taxon>
        <taxon>Pseudomonas</taxon>
        <taxon>Pseudomonas amygdali</taxon>
    </lineage>
</organism>
<feature type="non-terminal residue" evidence="2">
    <location>
        <position position="74"/>
    </location>
</feature>
<dbReference type="Proteomes" id="UP000272627">
    <property type="component" value="Unassembled WGS sequence"/>
</dbReference>
<feature type="compositionally biased region" description="Polar residues" evidence="1">
    <location>
        <begin position="1"/>
        <end position="12"/>
    </location>
</feature>
<feature type="region of interest" description="Disordered" evidence="1">
    <location>
        <begin position="1"/>
        <end position="32"/>
    </location>
</feature>
<proteinExistence type="predicted"/>
<evidence type="ECO:0000313" key="2">
    <source>
        <dbReference type="EMBL" id="RMM03858.1"/>
    </source>
</evidence>
<protein>
    <submittedName>
        <fullName evidence="2">Uncharacterized protein</fullName>
    </submittedName>
</protein>
<reference evidence="2 3" key="1">
    <citation type="submission" date="2018-08" db="EMBL/GenBank/DDBJ databases">
        <title>Recombination of ecologically and evolutionarily significant loci maintains genetic cohesion in the Pseudomonas syringae species complex.</title>
        <authorList>
            <person name="Dillon M."/>
            <person name="Thakur S."/>
            <person name="Almeida R.N.D."/>
            <person name="Weir B.S."/>
            <person name="Guttman D.S."/>
        </authorList>
    </citation>
    <scope>NUCLEOTIDE SEQUENCE [LARGE SCALE GENOMIC DNA]</scope>
    <source>
        <strain evidence="2 3">ICMP 8636</strain>
    </source>
</reference>
<dbReference type="EMBL" id="RBOA01000028">
    <property type="protein sequence ID" value="RMM03858.1"/>
    <property type="molecule type" value="Genomic_DNA"/>
</dbReference>
<accession>A0A3M3ATQ1</accession>
<feature type="non-terminal residue" evidence="2">
    <location>
        <position position="1"/>
    </location>
</feature>
<evidence type="ECO:0000256" key="1">
    <source>
        <dbReference type="SAM" id="MobiDB-lite"/>
    </source>
</evidence>
<gene>
    <name evidence="2" type="ORF">ALQ86_05097</name>
</gene>